<reference evidence="3" key="2">
    <citation type="submission" date="2025-09" db="UniProtKB">
        <authorList>
            <consortium name="Ensembl"/>
        </authorList>
    </citation>
    <scope>IDENTIFICATION</scope>
</reference>
<name>A0A3B3D264_ORYME</name>
<dbReference type="RefSeq" id="XP_036069659.1">
    <property type="nucleotide sequence ID" value="XM_036213766.1"/>
</dbReference>
<reference evidence="3" key="1">
    <citation type="submission" date="2025-08" db="UniProtKB">
        <authorList>
            <consortium name="Ensembl"/>
        </authorList>
    </citation>
    <scope>IDENTIFICATION</scope>
</reference>
<dbReference type="SUPFAM" id="SSF56973">
    <property type="entry name" value="Aerolisin/ETX pore-forming domain"/>
    <property type="match status" value="1"/>
</dbReference>
<dbReference type="InterPro" id="IPR004991">
    <property type="entry name" value="Aerolysin-like"/>
</dbReference>
<dbReference type="PANTHER" id="PTHR39244">
    <property type="entry name" value="NATTERIN-4"/>
    <property type="match status" value="1"/>
</dbReference>
<evidence type="ECO:0000256" key="1">
    <source>
        <dbReference type="SAM" id="MobiDB-lite"/>
    </source>
</evidence>
<dbReference type="AlphaFoldDB" id="A0A3B3D264"/>
<dbReference type="OMA" id="RICENDN"/>
<evidence type="ECO:0000313" key="3">
    <source>
        <dbReference type="Ensembl" id="ENSOMEP00000024222.1"/>
    </source>
</evidence>
<dbReference type="GeneID" id="112148938"/>
<feature type="region of interest" description="Disordered" evidence="1">
    <location>
        <begin position="33"/>
        <end position="76"/>
    </location>
</feature>
<dbReference type="PaxDb" id="30732-ENSOMEP00000024222"/>
<feature type="chain" id="PRO_5017466300" evidence="2">
    <location>
        <begin position="29"/>
        <end position="391"/>
    </location>
</feature>
<dbReference type="PANTHER" id="PTHR39244:SF5">
    <property type="entry name" value="NATTERIN-3-LIKE"/>
    <property type="match status" value="1"/>
</dbReference>
<dbReference type="CDD" id="cd20220">
    <property type="entry name" value="PFM_natterin-3-like"/>
    <property type="match status" value="1"/>
</dbReference>
<keyword evidence="4" id="KW-1185">Reference proteome</keyword>
<dbReference type="Ensembl" id="ENSOMET00000010213.1">
    <property type="protein sequence ID" value="ENSOMEP00000024222.1"/>
    <property type="gene ID" value="ENSOMEG00000004718.1"/>
</dbReference>
<proteinExistence type="predicted"/>
<keyword evidence="2" id="KW-0732">Signal</keyword>
<feature type="signal peptide" evidence="2">
    <location>
        <begin position="1"/>
        <end position="28"/>
    </location>
</feature>
<protein>
    <submittedName>
        <fullName evidence="3">Natterin-3-like</fullName>
    </submittedName>
</protein>
<dbReference type="Gene3D" id="2.170.15.10">
    <property type="entry name" value="Proaerolysin, chain A, domain 3"/>
    <property type="match status" value="1"/>
</dbReference>
<dbReference type="GeneTree" id="ENSGT00400000024875"/>
<evidence type="ECO:0000256" key="2">
    <source>
        <dbReference type="SAM" id="SignalP"/>
    </source>
</evidence>
<evidence type="ECO:0000313" key="4">
    <source>
        <dbReference type="Proteomes" id="UP000261560"/>
    </source>
</evidence>
<dbReference type="KEGG" id="oml:112148938"/>
<dbReference type="Pfam" id="PF03318">
    <property type="entry name" value="ETX_MTX2"/>
    <property type="match status" value="1"/>
</dbReference>
<dbReference type="InterPro" id="IPR053237">
    <property type="entry name" value="Natterin_C"/>
</dbReference>
<dbReference type="Proteomes" id="UP000261560">
    <property type="component" value="Unplaced"/>
</dbReference>
<feature type="compositionally biased region" description="Basic and acidic residues" evidence="1">
    <location>
        <begin position="33"/>
        <end position="56"/>
    </location>
</feature>
<feature type="compositionally biased region" description="Polar residues" evidence="1">
    <location>
        <begin position="65"/>
        <end position="76"/>
    </location>
</feature>
<sequence length="391" mass="43630">MSASVLHSSQFTVILGLMLLMLFSLSNQKTVKNTKDSSDLNKRVREVSPEKSEPVHHRVRRGGNKKQNYYITPPSSTTDSGAKLKWQKWEGSLPEFAISILNKDKPRKEYFCRLAESPCKAGFYTPGEGAFCHYANGKNKEKSASFEILVNEDNFEDVKWETFSIFSLPKNPVRICENDNLYVGLTDSGILVVHPDEKCFPVITGCAALVVKFDDVVGQEISNVQYSNEKKTSENLQPEILVETAVSNTASSEINKKVELSKKTTKTETWSVSGTLTLGVETKFKAGLPKIVSGEVQVTGQVSLQLSHESSKTEEISHSVTLEVPVPPKRQCTVVMEGYRVKENIPFTADLTRTYKNNNKKTVRIIGTYKGNYVVKTKAEVRECSLKEVQG</sequence>
<accession>A0A3B3D264</accession>
<dbReference type="OrthoDB" id="1925699at2759"/>
<organism evidence="3 4">
    <name type="scientific">Oryzias melastigma</name>
    <name type="common">Marine medaka</name>
    <dbReference type="NCBI Taxonomy" id="30732"/>
    <lineage>
        <taxon>Eukaryota</taxon>
        <taxon>Metazoa</taxon>
        <taxon>Chordata</taxon>
        <taxon>Craniata</taxon>
        <taxon>Vertebrata</taxon>
        <taxon>Euteleostomi</taxon>
        <taxon>Actinopterygii</taxon>
        <taxon>Neopterygii</taxon>
        <taxon>Teleostei</taxon>
        <taxon>Neoteleostei</taxon>
        <taxon>Acanthomorphata</taxon>
        <taxon>Ovalentaria</taxon>
        <taxon>Atherinomorphae</taxon>
        <taxon>Beloniformes</taxon>
        <taxon>Adrianichthyidae</taxon>
        <taxon>Oryziinae</taxon>
        <taxon>Oryzias</taxon>
    </lineage>
</organism>